<evidence type="ECO:0000256" key="4">
    <source>
        <dbReference type="ARBA" id="ARBA00022475"/>
    </source>
</evidence>
<dbReference type="InterPro" id="IPR017871">
    <property type="entry name" value="ABC_transporter-like_CS"/>
</dbReference>
<feature type="domain" description="ABC transporter" evidence="8">
    <location>
        <begin position="8"/>
        <end position="255"/>
    </location>
</feature>
<keyword evidence="5" id="KW-0547">Nucleotide-binding</keyword>
<evidence type="ECO:0000256" key="7">
    <source>
        <dbReference type="ARBA" id="ARBA00023136"/>
    </source>
</evidence>
<dbReference type="Proteomes" id="UP001338137">
    <property type="component" value="Unassembled WGS sequence"/>
</dbReference>
<organism evidence="9 10">
    <name type="scientific">Paenibacillus alba</name>
    <dbReference type="NCBI Taxonomy" id="1197127"/>
    <lineage>
        <taxon>Bacteria</taxon>
        <taxon>Bacillati</taxon>
        <taxon>Bacillota</taxon>
        <taxon>Bacilli</taxon>
        <taxon>Bacillales</taxon>
        <taxon>Paenibacillaceae</taxon>
        <taxon>Paenibacillus</taxon>
    </lineage>
</organism>
<evidence type="ECO:0000256" key="1">
    <source>
        <dbReference type="ARBA" id="ARBA00004202"/>
    </source>
</evidence>
<dbReference type="CDD" id="cd03257">
    <property type="entry name" value="ABC_NikE_OppD_transporters"/>
    <property type="match status" value="1"/>
</dbReference>
<comment type="caution">
    <text evidence="9">The sequence shown here is derived from an EMBL/GenBank/DDBJ whole genome shotgun (WGS) entry which is preliminary data.</text>
</comment>
<evidence type="ECO:0000256" key="2">
    <source>
        <dbReference type="ARBA" id="ARBA00005417"/>
    </source>
</evidence>
<name>A0ABU6G434_9BACL</name>
<proteinExistence type="inferred from homology"/>
<evidence type="ECO:0000256" key="6">
    <source>
        <dbReference type="ARBA" id="ARBA00022840"/>
    </source>
</evidence>
<comment type="similarity">
    <text evidence="2">Belongs to the ABC transporter superfamily.</text>
</comment>
<evidence type="ECO:0000256" key="5">
    <source>
        <dbReference type="ARBA" id="ARBA00022741"/>
    </source>
</evidence>
<dbReference type="InterPro" id="IPR003439">
    <property type="entry name" value="ABC_transporter-like_ATP-bd"/>
</dbReference>
<keyword evidence="4" id="KW-1003">Cell membrane</keyword>
<dbReference type="Pfam" id="PF08352">
    <property type="entry name" value="oligo_HPY"/>
    <property type="match status" value="1"/>
</dbReference>
<dbReference type="InterPro" id="IPR013563">
    <property type="entry name" value="Oligopep_ABC_C"/>
</dbReference>
<evidence type="ECO:0000313" key="9">
    <source>
        <dbReference type="EMBL" id="MEC0228935.1"/>
    </source>
</evidence>
<dbReference type="InterPro" id="IPR027417">
    <property type="entry name" value="P-loop_NTPase"/>
</dbReference>
<dbReference type="EMBL" id="JARLKY010000043">
    <property type="protein sequence ID" value="MEC0228935.1"/>
    <property type="molecule type" value="Genomic_DNA"/>
</dbReference>
<evidence type="ECO:0000313" key="10">
    <source>
        <dbReference type="Proteomes" id="UP001338137"/>
    </source>
</evidence>
<dbReference type="SMART" id="SM00382">
    <property type="entry name" value="AAA"/>
    <property type="match status" value="1"/>
</dbReference>
<dbReference type="PANTHER" id="PTHR43297:SF2">
    <property type="entry name" value="DIPEPTIDE TRANSPORT ATP-BINDING PROTEIN DPPD"/>
    <property type="match status" value="1"/>
</dbReference>
<dbReference type="Gene3D" id="3.40.50.300">
    <property type="entry name" value="P-loop containing nucleotide triphosphate hydrolases"/>
    <property type="match status" value="1"/>
</dbReference>
<dbReference type="InterPro" id="IPR050388">
    <property type="entry name" value="ABC_Ni/Peptide_Import"/>
</dbReference>
<dbReference type="RefSeq" id="WP_326073095.1">
    <property type="nucleotide sequence ID" value="NZ_JARLKY010000043.1"/>
</dbReference>
<protein>
    <submittedName>
        <fullName evidence="9">ABC transporter ATP-binding protein</fullName>
    </submittedName>
</protein>
<sequence length="337" mass="37319">MTYLLEIDRLQTVFRTGQEEVISVDEISFKLKAGETIGIVGESGCGKSVTSLSVMGLLGQNGRIKQGEIRFEGSNLVAWSESELRRLRGKDIAMIFQEPMSSLNPVLTIGNQLVEMIRQHTSLSRKEAKAYAIQMLRKVGLPRAEDIMEVYPHTLSGGMRQRIMIAMALSCKPKLLIADEPTTALDVTIQAQILELMKELREESGASIMLITHDLGVVAEMADKVVVMYAGQIVEEADVFTLFREPQHPYTKGLLNSIPRVEGEGGRLTAIPGTVPSLQRMPAGCRFHTRCTLATERCQQQQPDLQAVGYEHLVRCWVAQEQAAVQPLIPHPQEVGV</sequence>
<dbReference type="SUPFAM" id="SSF52540">
    <property type="entry name" value="P-loop containing nucleoside triphosphate hydrolases"/>
    <property type="match status" value="1"/>
</dbReference>
<dbReference type="PROSITE" id="PS00211">
    <property type="entry name" value="ABC_TRANSPORTER_1"/>
    <property type="match status" value="1"/>
</dbReference>
<reference evidence="9 10" key="1">
    <citation type="submission" date="2023-03" db="EMBL/GenBank/DDBJ databases">
        <title>Bacillus Genome Sequencing.</title>
        <authorList>
            <person name="Dunlap C."/>
        </authorList>
    </citation>
    <scope>NUCLEOTIDE SEQUENCE [LARGE SCALE GENOMIC DNA]</scope>
    <source>
        <strain evidence="9 10">BD-533</strain>
    </source>
</reference>
<dbReference type="PANTHER" id="PTHR43297">
    <property type="entry name" value="OLIGOPEPTIDE TRANSPORT ATP-BINDING PROTEIN APPD"/>
    <property type="match status" value="1"/>
</dbReference>
<accession>A0ABU6G434</accession>
<comment type="subcellular location">
    <subcellularLocation>
        <location evidence="1">Cell membrane</location>
        <topology evidence="1">Peripheral membrane protein</topology>
    </subcellularLocation>
</comment>
<gene>
    <name evidence="9" type="ORF">P4I72_17545</name>
</gene>
<keyword evidence="3" id="KW-0813">Transport</keyword>
<dbReference type="GO" id="GO:0005524">
    <property type="term" value="F:ATP binding"/>
    <property type="evidence" value="ECO:0007669"/>
    <property type="project" value="UniProtKB-KW"/>
</dbReference>
<keyword evidence="10" id="KW-1185">Reference proteome</keyword>
<dbReference type="Pfam" id="PF00005">
    <property type="entry name" value="ABC_tran"/>
    <property type="match status" value="1"/>
</dbReference>
<keyword evidence="7" id="KW-0472">Membrane</keyword>
<dbReference type="InterPro" id="IPR003593">
    <property type="entry name" value="AAA+_ATPase"/>
</dbReference>
<evidence type="ECO:0000259" key="8">
    <source>
        <dbReference type="PROSITE" id="PS50893"/>
    </source>
</evidence>
<dbReference type="NCBIfam" id="TIGR01727">
    <property type="entry name" value="oligo_HPY"/>
    <property type="match status" value="1"/>
</dbReference>
<evidence type="ECO:0000256" key="3">
    <source>
        <dbReference type="ARBA" id="ARBA00022448"/>
    </source>
</evidence>
<keyword evidence="6 9" id="KW-0067">ATP-binding</keyword>
<dbReference type="PROSITE" id="PS50893">
    <property type="entry name" value="ABC_TRANSPORTER_2"/>
    <property type="match status" value="1"/>
</dbReference>